<dbReference type="AlphaFoldDB" id="A0A158GZE4"/>
<evidence type="ECO:0000259" key="12">
    <source>
        <dbReference type="Pfam" id="PF13609"/>
    </source>
</evidence>
<dbReference type="GO" id="GO:0046930">
    <property type="term" value="C:pore complex"/>
    <property type="evidence" value="ECO:0007669"/>
    <property type="project" value="UniProtKB-KW"/>
</dbReference>
<feature type="signal peptide" evidence="11">
    <location>
        <begin position="1"/>
        <end position="22"/>
    </location>
</feature>
<dbReference type="Gene3D" id="2.40.160.10">
    <property type="entry name" value="Porin"/>
    <property type="match status" value="1"/>
</dbReference>
<dbReference type="InterPro" id="IPR002299">
    <property type="entry name" value="Porin_Neis"/>
</dbReference>
<keyword evidence="3" id="KW-0813">Transport</keyword>
<sequence>MRSISKGICGATLALVTSAASAQSSVTLYGVVDVWMQYLNNGGQSSVSERSGGNTGSMIGFKGKEDLGGGLSAIFTLEGGFNTNNGAFFADSSTMFYRQAWVGLSHEKYGTLTFGRQYQPTFWAIYPSEPFRADEVLSPLAALSVSTGTDRNTLATQRQPGRLSNTVVYVSPNMAGLTLRGLYAFSDSTTQPYPTKTGNYLDVAATYSGYGFYGGLAYSNQHGGTANIPGLPGTLNMLSTEHFTAAIAYRIGIVNLQANYSYNRPDDAPVGSLAARLNAVHSFSIMEVGATIQATPFDTIEIAGLQRAVRGVHDNNVAFELGYDHALSKRTTLYARAGYIKNNGSGNASWPGITPVAPGSKQVIGALGMTHRF</sequence>
<dbReference type="InterPro" id="IPR023614">
    <property type="entry name" value="Porin_dom_sf"/>
</dbReference>
<evidence type="ECO:0000256" key="7">
    <source>
        <dbReference type="ARBA" id="ARBA00023065"/>
    </source>
</evidence>
<dbReference type="PRINTS" id="PR00184">
    <property type="entry name" value="NEISSPPORIN"/>
</dbReference>
<keyword evidence="4" id="KW-1134">Transmembrane beta strand</keyword>
<evidence type="ECO:0000256" key="9">
    <source>
        <dbReference type="ARBA" id="ARBA00023136"/>
    </source>
</evidence>
<dbReference type="Proteomes" id="UP000054740">
    <property type="component" value="Unassembled WGS sequence"/>
</dbReference>
<evidence type="ECO:0000256" key="3">
    <source>
        <dbReference type="ARBA" id="ARBA00022448"/>
    </source>
</evidence>
<proteinExistence type="predicted"/>
<keyword evidence="7" id="KW-0406">Ion transport</keyword>
<evidence type="ECO:0000313" key="14">
    <source>
        <dbReference type="Proteomes" id="UP000054740"/>
    </source>
</evidence>
<dbReference type="Pfam" id="PF13609">
    <property type="entry name" value="Porin_4"/>
    <property type="match status" value="1"/>
</dbReference>
<keyword evidence="14" id="KW-1185">Reference proteome</keyword>
<evidence type="ECO:0000256" key="2">
    <source>
        <dbReference type="ARBA" id="ARBA00011233"/>
    </source>
</evidence>
<name>A0A158GZE4_CABCO</name>
<protein>
    <submittedName>
        <fullName evidence="13">Porin</fullName>
    </submittedName>
</protein>
<dbReference type="RefSeq" id="WP_053571554.1">
    <property type="nucleotide sequence ID" value="NZ_FCNY02000006.1"/>
</dbReference>
<keyword evidence="8" id="KW-0626">Porin</keyword>
<dbReference type="CDD" id="cd00342">
    <property type="entry name" value="gram_neg_porins"/>
    <property type="match status" value="1"/>
</dbReference>
<evidence type="ECO:0000256" key="11">
    <source>
        <dbReference type="SAM" id="SignalP"/>
    </source>
</evidence>
<accession>A0A158GZE4</accession>
<evidence type="ECO:0000256" key="5">
    <source>
        <dbReference type="ARBA" id="ARBA00022692"/>
    </source>
</evidence>
<keyword evidence="5" id="KW-0812">Transmembrane</keyword>
<dbReference type="GO" id="GO:0015288">
    <property type="term" value="F:porin activity"/>
    <property type="evidence" value="ECO:0007669"/>
    <property type="project" value="UniProtKB-KW"/>
</dbReference>
<feature type="chain" id="PRO_5011117532" evidence="11">
    <location>
        <begin position="23"/>
        <end position="373"/>
    </location>
</feature>
<evidence type="ECO:0000256" key="6">
    <source>
        <dbReference type="ARBA" id="ARBA00022729"/>
    </source>
</evidence>
<dbReference type="PANTHER" id="PTHR34501">
    <property type="entry name" value="PROTEIN YDDL-RELATED"/>
    <property type="match status" value="1"/>
</dbReference>
<feature type="domain" description="Porin" evidence="12">
    <location>
        <begin position="12"/>
        <end position="344"/>
    </location>
</feature>
<organism evidence="13 14">
    <name type="scientific">Caballeronia cordobensis</name>
    <name type="common">Burkholderia cordobensis</name>
    <dbReference type="NCBI Taxonomy" id="1353886"/>
    <lineage>
        <taxon>Bacteria</taxon>
        <taxon>Pseudomonadati</taxon>
        <taxon>Pseudomonadota</taxon>
        <taxon>Betaproteobacteria</taxon>
        <taxon>Burkholderiales</taxon>
        <taxon>Burkholderiaceae</taxon>
        <taxon>Caballeronia</taxon>
    </lineage>
</organism>
<keyword evidence="9" id="KW-0472">Membrane</keyword>
<evidence type="ECO:0000256" key="4">
    <source>
        <dbReference type="ARBA" id="ARBA00022452"/>
    </source>
</evidence>
<dbReference type="InterPro" id="IPR050298">
    <property type="entry name" value="Gram-neg_bact_OMP"/>
</dbReference>
<keyword evidence="10" id="KW-0998">Cell outer membrane</keyword>
<dbReference type="GO" id="GO:0009279">
    <property type="term" value="C:cell outer membrane"/>
    <property type="evidence" value="ECO:0007669"/>
    <property type="project" value="UniProtKB-SubCell"/>
</dbReference>
<evidence type="ECO:0000256" key="10">
    <source>
        <dbReference type="ARBA" id="ARBA00023237"/>
    </source>
</evidence>
<dbReference type="EMBL" id="FCNY02000006">
    <property type="protein sequence ID" value="SAL37544.1"/>
    <property type="molecule type" value="Genomic_DNA"/>
</dbReference>
<dbReference type="PANTHER" id="PTHR34501:SF9">
    <property type="entry name" value="MAJOR OUTER MEMBRANE PROTEIN P.IA"/>
    <property type="match status" value="1"/>
</dbReference>
<dbReference type="SUPFAM" id="SSF56935">
    <property type="entry name" value="Porins"/>
    <property type="match status" value="1"/>
</dbReference>
<evidence type="ECO:0000313" key="13">
    <source>
        <dbReference type="EMBL" id="SAL37544.1"/>
    </source>
</evidence>
<reference evidence="14" key="1">
    <citation type="submission" date="2016-01" db="EMBL/GenBank/DDBJ databases">
        <authorList>
            <person name="Peeters C."/>
        </authorList>
    </citation>
    <scope>NUCLEOTIDE SEQUENCE [LARGE SCALE GENOMIC DNA]</scope>
</reference>
<dbReference type="InterPro" id="IPR033900">
    <property type="entry name" value="Gram_neg_porin_domain"/>
</dbReference>
<dbReference type="GO" id="GO:0006811">
    <property type="term" value="P:monoatomic ion transport"/>
    <property type="evidence" value="ECO:0007669"/>
    <property type="project" value="UniProtKB-KW"/>
</dbReference>
<gene>
    <name evidence="13" type="ORF">AWB70_02720</name>
</gene>
<keyword evidence="6 11" id="KW-0732">Signal</keyword>
<comment type="subcellular location">
    <subcellularLocation>
        <location evidence="1">Cell outer membrane</location>
        <topology evidence="1">Multi-pass membrane protein</topology>
    </subcellularLocation>
</comment>
<evidence type="ECO:0000256" key="1">
    <source>
        <dbReference type="ARBA" id="ARBA00004571"/>
    </source>
</evidence>
<evidence type="ECO:0000256" key="8">
    <source>
        <dbReference type="ARBA" id="ARBA00023114"/>
    </source>
</evidence>
<comment type="subunit">
    <text evidence="2">Homotrimer.</text>
</comment>